<evidence type="ECO:0000313" key="1">
    <source>
        <dbReference type="EMBL" id="GAE90413.1"/>
    </source>
</evidence>
<accession>W4VCB9</accession>
<dbReference type="AlphaFoldDB" id="W4VCB9"/>
<evidence type="ECO:0000313" key="2">
    <source>
        <dbReference type="Proteomes" id="UP000019109"/>
    </source>
</evidence>
<protein>
    <submittedName>
        <fullName evidence="1">Aldehyde dehydrogenase</fullName>
    </submittedName>
</protein>
<dbReference type="Proteomes" id="UP000019109">
    <property type="component" value="Unassembled WGS sequence"/>
</dbReference>
<sequence>MFYWKYLFNKNVRNTIQEVKVEFQSLFYWKYLFNSPQGDIP</sequence>
<keyword evidence="2" id="KW-1185">Reference proteome</keyword>
<proteinExistence type="predicted"/>
<gene>
    <name evidence="1" type="ORF">JCM21531_4024</name>
</gene>
<comment type="caution">
    <text evidence="1">The sequence shown here is derived from an EMBL/GenBank/DDBJ whole genome shotgun (WGS) entry which is preliminary data.</text>
</comment>
<reference evidence="1" key="1">
    <citation type="journal article" date="2014" name="Genome Announc.">
        <title>Draft Genome Sequence of Clostridium straminisolvens Strain JCM 21531T, Isolated from a Cellulose-Degrading Bacterial Community.</title>
        <authorList>
            <person name="Yuki M."/>
            <person name="Oshima K."/>
            <person name="Suda W."/>
            <person name="Sakamoto M."/>
            <person name="Kitamura K."/>
            <person name="Iida T."/>
            <person name="Hattori M."/>
            <person name="Ohkuma M."/>
        </authorList>
    </citation>
    <scope>NUCLEOTIDE SEQUENCE [LARGE SCALE GENOMIC DNA]</scope>
    <source>
        <strain evidence="1">JCM 21531</strain>
    </source>
</reference>
<name>W4VCB9_9FIRM</name>
<organism evidence="1 2">
    <name type="scientific">Acetivibrio straminisolvens JCM 21531</name>
    <dbReference type="NCBI Taxonomy" id="1294263"/>
    <lineage>
        <taxon>Bacteria</taxon>
        <taxon>Bacillati</taxon>
        <taxon>Bacillota</taxon>
        <taxon>Clostridia</taxon>
        <taxon>Eubacteriales</taxon>
        <taxon>Oscillospiraceae</taxon>
        <taxon>Acetivibrio</taxon>
    </lineage>
</organism>
<dbReference type="EMBL" id="BAVR01000069">
    <property type="protein sequence ID" value="GAE90413.1"/>
    <property type="molecule type" value="Genomic_DNA"/>
</dbReference>